<dbReference type="Proteomes" id="UP000694891">
    <property type="component" value="Unplaced"/>
</dbReference>
<dbReference type="SUPFAM" id="SSF48726">
    <property type="entry name" value="Immunoglobulin"/>
    <property type="match status" value="6"/>
</dbReference>
<keyword evidence="5" id="KW-0472">Membrane</keyword>
<keyword evidence="5" id="KW-0812">Transmembrane</keyword>
<accession>A0A9Y4TPH2</accession>
<dbReference type="InterPro" id="IPR036179">
    <property type="entry name" value="Ig-like_dom_sf"/>
</dbReference>
<protein>
    <submittedName>
        <fullName evidence="8">Obscurin-like</fullName>
    </submittedName>
</protein>
<keyword evidence="1" id="KW-0732">Signal</keyword>
<dbReference type="RefSeq" id="XP_008295718.1">
    <property type="nucleotide sequence ID" value="XM_008297496.1"/>
</dbReference>
<dbReference type="GO" id="GO:0009897">
    <property type="term" value="C:external side of plasma membrane"/>
    <property type="evidence" value="ECO:0007669"/>
    <property type="project" value="TreeGrafter"/>
</dbReference>
<feature type="transmembrane region" description="Helical" evidence="5">
    <location>
        <begin position="774"/>
        <end position="798"/>
    </location>
</feature>
<keyword evidence="7" id="KW-1185">Reference proteome</keyword>
<evidence type="ECO:0000256" key="4">
    <source>
        <dbReference type="SAM" id="MobiDB-lite"/>
    </source>
</evidence>
<feature type="domain" description="Ig-like" evidence="6">
    <location>
        <begin position="696"/>
        <end position="767"/>
    </location>
</feature>
<dbReference type="GeneID" id="103368945"/>
<organism evidence="7 8">
    <name type="scientific">Stegastes partitus</name>
    <name type="common">bicolor damselfish</name>
    <dbReference type="NCBI Taxonomy" id="144197"/>
    <lineage>
        <taxon>Eukaryota</taxon>
        <taxon>Metazoa</taxon>
        <taxon>Chordata</taxon>
        <taxon>Craniata</taxon>
        <taxon>Vertebrata</taxon>
        <taxon>Euteleostomi</taxon>
        <taxon>Actinopterygii</taxon>
        <taxon>Neopterygii</taxon>
        <taxon>Teleostei</taxon>
        <taxon>Neoteleostei</taxon>
        <taxon>Acanthomorphata</taxon>
        <taxon>Ovalentaria</taxon>
        <taxon>Pomacentridae</taxon>
        <taxon>Stegastes</taxon>
    </lineage>
</organism>
<feature type="domain" description="Ig-like" evidence="6">
    <location>
        <begin position="1"/>
        <end position="66"/>
    </location>
</feature>
<dbReference type="PROSITE" id="PS50835">
    <property type="entry name" value="IG_LIKE"/>
    <property type="match status" value="7"/>
</dbReference>
<feature type="domain" description="Ig-like" evidence="6">
    <location>
        <begin position="346"/>
        <end position="382"/>
    </location>
</feature>
<sequence>MLTCSVDEDSGWKYYWFRRTSWSSTPERIKYDKRYRTISISEGGIYHCRGGRGDPVFYTENSNTITIKKVFNKSVVTRHPNWPQIFRGETITLRCEIQDGGNIQWEYEWRTTSSEKTPENTERWVISTSESSDGDYRCRGKLKSDSFSSTEWSDAFRLVSSSEPRASLRADRRIIPAGGSVTLTCSVDYESAWKFFWFRRTSWSSTPETIKYDALSQNISISEGGIYHCRGGRGDPVFYTEYSEAIPIEKKVFNKAVVTRHPNWRQIFRGEKITLRCEIQDGGSIQWEYEWRTTSSEKPLEHTERWVISASQSSDGDYWCRGKPKSDSFSSTEWSDAITIPVTYKPKAVLTVSPSWLSPGASVTLSCQVEHSSAGWRFYWYKAVPDLSDNSYSAELLPGSSNGTEEDSYIVDGQTQTAGYASSEPGAYLTADSNIIPAGGSMTLTCSVVEGSRWKYDWFRRTSPSSTPETIENRERYRTISISEGGIYHCRGGRGDPVFYTKDSNTITIKKVFKAVVTWQPNWPQIFRGEKITLRCEIQDGGNLQWEYEWGTTSSDKTPERPERWTAGYACRAGRGDPVYYTDDSEPQFVWSGDSNSVASLTVIPDRVQHFTRGSVSLNCEGNSTEWTVMRFTEGGRSSYLSGCRKITTESTCSLDTSQLRSAVYWCESGSGEFSSAVNITVQAAGLILGSPVHPVSEGAAVSLSCIMRRQKIVSNVFFFQNEKLVQNDTRAELNISSVSKSDEGFYKCQYSGRVSPQSWLSVKAVSRPERSSFLVSLIVGLLCGIVFIILLLMLSFYRKPKESCFNRSENSNRGSTTNHGVNQDETDEYNSPLNVSPEGPPHLYDSIRHSEDTGNGAEESEDVVYSLIELQNFGNQRKRPEPKDGAVYSDVKIGAADTTLMYAQVNQKKAKGKRAKSSPAAAEAAVYSEVQFADGDVAAM</sequence>
<feature type="compositionally biased region" description="Polar residues" evidence="4">
    <location>
        <begin position="806"/>
        <end position="835"/>
    </location>
</feature>
<feature type="domain" description="Ig-like" evidence="6">
    <location>
        <begin position="88"/>
        <end position="148"/>
    </location>
</feature>
<dbReference type="InterPro" id="IPR003599">
    <property type="entry name" value="Ig_sub"/>
</dbReference>
<dbReference type="Gene3D" id="2.60.40.10">
    <property type="entry name" value="Immunoglobulins"/>
    <property type="match status" value="9"/>
</dbReference>
<keyword evidence="5" id="KW-1133">Transmembrane helix</keyword>
<gene>
    <name evidence="8" type="primary">LOC103368945</name>
</gene>
<dbReference type="PANTHER" id="PTHR11481">
    <property type="entry name" value="IMMUNOGLOBULIN FC RECEPTOR"/>
    <property type="match status" value="1"/>
</dbReference>
<feature type="domain" description="Ig-like" evidence="6">
    <location>
        <begin position="164"/>
        <end position="230"/>
    </location>
</feature>
<reference evidence="8" key="1">
    <citation type="submission" date="2025-08" db="UniProtKB">
        <authorList>
            <consortium name="RefSeq"/>
        </authorList>
    </citation>
    <scope>IDENTIFICATION</scope>
</reference>
<dbReference type="GO" id="GO:0007166">
    <property type="term" value="P:cell surface receptor signaling pathway"/>
    <property type="evidence" value="ECO:0007669"/>
    <property type="project" value="TreeGrafter"/>
</dbReference>
<dbReference type="SMART" id="SM00409">
    <property type="entry name" value="IG"/>
    <property type="match status" value="6"/>
</dbReference>
<dbReference type="GO" id="GO:0006955">
    <property type="term" value="P:immune response"/>
    <property type="evidence" value="ECO:0007669"/>
    <property type="project" value="TreeGrafter"/>
</dbReference>
<dbReference type="InterPro" id="IPR013151">
    <property type="entry name" value="Immunoglobulin_dom"/>
</dbReference>
<dbReference type="PANTHER" id="PTHR11481:SF64">
    <property type="entry name" value="FC RECEPTOR-LIKE PROTEIN 4"/>
    <property type="match status" value="1"/>
</dbReference>
<feature type="region of interest" description="Disordered" evidence="4">
    <location>
        <begin position="805"/>
        <end position="859"/>
    </location>
</feature>
<dbReference type="InterPro" id="IPR007110">
    <property type="entry name" value="Ig-like_dom"/>
</dbReference>
<dbReference type="GO" id="GO:0004888">
    <property type="term" value="F:transmembrane signaling receptor activity"/>
    <property type="evidence" value="ECO:0007669"/>
    <property type="project" value="TreeGrafter"/>
</dbReference>
<name>A0A9Y4TPH2_9TELE</name>
<dbReference type="InterPro" id="IPR013783">
    <property type="entry name" value="Ig-like_fold"/>
</dbReference>
<evidence type="ECO:0000256" key="3">
    <source>
        <dbReference type="ARBA" id="ARBA00023319"/>
    </source>
</evidence>
<feature type="domain" description="Ig-like" evidence="6">
    <location>
        <begin position="425"/>
        <end position="508"/>
    </location>
</feature>
<feature type="domain" description="Ig-like" evidence="6">
    <location>
        <begin position="270"/>
        <end position="330"/>
    </location>
</feature>
<dbReference type="AlphaFoldDB" id="A0A9Y4TPH2"/>
<proteinExistence type="predicted"/>
<dbReference type="Pfam" id="PF00047">
    <property type="entry name" value="ig"/>
    <property type="match status" value="1"/>
</dbReference>
<keyword evidence="3" id="KW-0393">Immunoglobulin domain</keyword>
<evidence type="ECO:0000313" key="8">
    <source>
        <dbReference type="RefSeq" id="XP_008295718.1"/>
    </source>
</evidence>
<evidence type="ECO:0000256" key="5">
    <source>
        <dbReference type="SAM" id="Phobius"/>
    </source>
</evidence>
<keyword evidence="2" id="KW-1015">Disulfide bond</keyword>
<evidence type="ECO:0000256" key="2">
    <source>
        <dbReference type="ARBA" id="ARBA00023157"/>
    </source>
</evidence>
<evidence type="ECO:0000259" key="6">
    <source>
        <dbReference type="PROSITE" id="PS50835"/>
    </source>
</evidence>
<dbReference type="SMART" id="SM00408">
    <property type="entry name" value="IGc2"/>
    <property type="match status" value="4"/>
</dbReference>
<dbReference type="InterPro" id="IPR050488">
    <property type="entry name" value="Ig_Fc_receptor"/>
</dbReference>
<dbReference type="InterPro" id="IPR003598">
    <property type="entry name" value="Ig_sub2"/>
</dbReference>
<evidence type="ECO:0000313" key="7">
    <source>
        <dbReference type="Proteomes" id="UP000694891"/>
    </source>
</evidence>
<evidence type="ECO:0000256" key="1">
    <source>
        <dbReference type="ARBA" id="ARBA00022729"/>
    </source>
</evidence>